<dbReference type="SUPFAM" id="SSF50715">
    <property type="entry name" value="Ribosomal protein L25-like"/>
    <property type="match status" value="1"/>
</dbReference>
<keyword evidence="1 5" id="KW-0699">rRNA-binding</keyword>
<gene>
    <name evidence="5" type="primary">rplY</name>
    <name evidence="5" type="synonym">ctc</name>
    <name evidence="9" type="ORF">ON753_26525</name>
</gene>
<keyword evidence="2 5" id="KW-0694">RNA-binding</keyword>
<dbReference type="Proteomes" id="UP001300261">
    <property type="component" value="Unassembled WGS sequence"/>
</dbReference>
<dbReference type="InterPro" id="IPR020057">
    <property type="entry name" value="Ribosomal_bL25_b-dom"/>
</dbReference>
<dbReference type="InterPro" id="IPR020056">
    <property type="entry name" value="Rbsml_bL25/Gln-tRNA_synth_N"/>
</dbReference>
<evidence type="ECO:0000256" key="4">
    <source>
        <dbReference type="ARBA" id="ARBA00023274"/>
    </source>
</evidence>
<dbReference type="InterPro" id="IPR011035">
    <property type="entry name" value="Ribosomal_bL25/Gln-tRNA_synth"/>
</dbReference>
<evidence type="ECO:0000256" key="2">
    <source>
        <dbReference type="ARBA" id="ARBA00022884"/>
    </source>
</evidence>
<dbReference type="HAMAP" id="MF_01334">
    <property type="entry name" value="Ribosomal_bL25_CTC"/>
    <property type="match status" value="1"/>
</dbReference>
<dbReference type="InterPro" id="IPR020930">
    <property type="entry name" value="Ribosomal_uL5_bac-type"/>
</dbReference>
<dbReference type="NCBIfam" id="NF004612">
    <property type="entry name" value="PRK05943.1"/>
    <property type="match status" value="1"/>
</dbReference>
<evidence type="ECO:0000259" key="7">
    <source>
        <dbReference type="Pfam" id="PF01386"/>
    </source>
</evidence>
<reference evidence="9 10" key="1">
    <citation type="journal article" date="2016" name="Int. J. Syst. Evol. Microbiol.">
        <title>Labrenzia salina sp. nov., isolated from the rhizosphere of the halophyte Arthrocnemum macrostachyum.</title>
        <authorList>
            <person name="Camacho M."/>
            <person name="Redondo-Gomez S."/>
            <person name="Rodriguez-Llorente I."/>
            <person name="Rohde M."/>
            <person name="Sproer C."/>
            <person name="Schumann P."/>
            <person name="Klenk H.P."/>
            <person name="Montero-Calasanz M.D.C."/>
        </authorList>
    </citation>
    <scope>NUCLEOTIDE SEQUENCE [LARGE SCALE GENOMIC DNA]</scope>
    <source>
        <strain evidence="9 10">DSM 29163</strain>
    </source>
</reference>
<feature type="domain" description="Large ribosomal subunit protein bL25 beta" evidence="8">
    <location>
        <begin position="103"/>
        <end position="187"/>
    </location>
</feature>
<dbReference type="EMBL" id="JAPEVI010000003">
    <property type="protein sequence ID" value="MCX2725870.1"/>
    <property type="molecule type" value="Genomic_DNA"/>
</dbReference>
<comment type="subunit">
    <text evidence="5">Part of the 50S ribosomal subunit; part of the 5S rRNA/L5/L18/L25 subcomplex. Contacts the 5S rRNA. Binds to the 5S rRNA independently of L5 and L18.</text>
</comment>
<protein>
    <recommendedName>
        <fullName evidence="5">Large ribosomal subunit protein bL25</fullName>
    </recommendedName>
    <alternativeName>
        <fullName evidence="5">General stress protein CTC</fullName>
    </alternativeName>
</protein>
<dbReference type="Pfam" id="PF01386">
    <property type="entry name" value="Ribosomal_L25p"/>
    <property type="match status" value="1"/>
</dbReference>
<dbReference type="CDD" id="cd00495">
    <property type="entry name" value="Ribosomal_L25_TL5_CTC"/>
    <property type="match status" value="1"/>
</dbReference>
<comment type="function">
    <text evidence="5">This is one of the proteins that binds to the 5S RNA in the ribosome where it forms part of the central protuberance.</text>
</comment>
<comment type="similarity">
    <text evidence="5">Belongs to the bacterial ribosomal protein bL25 family. CTC subfamily.</text>
</comment>
<dbReference type="Gene3D" id="2.40.240.10">
    <property type="entry name" value="Ribosomal Protein L25, Chain P"/>
    <property type="match status" value="1"/>
</dbReference>
<comment type="caution">
    <text evidence="9">The sequence shown here is derived from an EMBL/GenBank/DDBJ whole genome shotgun (WGS) entry which is preliminary data.</text>
</comment>
<dbReference type="GO" id="GO:0005840">
    <property type="term" value="C:ribosome"/>
    <property type="evidence" value="ECO:0007669"/>
    <property type="project" value="UniProtKB-KW"/>
</dbReference>
<evidence type="ECO:0000313" key="9">
    <source>
        <dbReference type="EMBL" id="MCX2725870.1"/>
    </source>
</evidence>
<organism evidence="9 10">
    <name type="scientific">Roseibium salinum</name>
    <dbReference type="NCBI Taxonomy" id="1604349"/>
    <lineage>
        <taxon>Bacteria</taxon>
        <taxon>Pseudomonadati</taxon>
        <taxon>Pseudomonadota</taxon>
        <taxon>Alphaproteobacteria</taxon>
        <taxon>Hyphomicrobiales</taxon>
        <taxon>Stappiaceae</taxon>
        <taxon>Roseibium</taxon>
    </lineage>
</organism>
<dbReference type="Gene3D" id="2.170.120.20">
    <property type="entry name" value="Ribosomal protein L25, beta domain"/>
    <property type="match status" value="1"/>
</dbReference>
<evidence type="ECO:0000256" key="5">
    <source>
        <dbReference type="HAMAP-Rule" id="MF_01334"/>
    </source>
</evidence>
<dbReference type="NCBIfam" id="TIGR00731">
    <property type="entry name" value="bL25_bact_ctc"/>
    <property type="match status" value="1"/>
</dbReference>
<evidence type="ECO:0000256" key="6">
    <source>
        <dbReference type="SAM" id="MobiDB-lite"/>
    </source>
</evidence>
<keyword evidence="10" id="KW-1185">Reference proteome</keyword>
<evidence type="ECO:0000259" key="8">
    <source>
        <dbReference type="Pfam" id="PF14693"/>
    </source>
</evidence>
<dbReference type="Pfam" id="PF14693">
    <property type="entry name" value="Ribosomal_TL5_C"/>
    <property type="match status" value="1"/>
</dbReference>
<dbReference type="PANTHER" id="PTHR33284">
    <property type="entry name" value="RIBOSOMAL PROTEIN L25/GLN-TRNA SYNTHETASE, ANTI-CODON-BINDING DOMAIN-CONTAINING PROTEIN"/>
    <property type="match status" value="1"/>
</dbReference>
<accession>A0ABT3RA72</accession>
<proteinExistence type="inferred from homology"/>
<evidence type="ECO:0000256" key="1">
    <source>
        <dbReference type="ARBA" id="ARBA00022730"/>
    </source>
</evidence>
<feature type="domain" description="Large ribosomal subunit protein bL25 L25" evidence="7">
    <location>
        <begin position="7"/>
        <end position="94"/>
    </location>
</feature>
<feature type="region of interest" description="Disordered" evidence="6">
    <location>
        <begin position="188"/>
        <end position="215"/>
    </location>
</feature>
<dbReference type="InterPro" id="IPR001021">
    <property type="entry name" value="Ribosomal_bL25_long"/>
</dbReference>
<evidence type="ECO:0000256" key="3">
    <source>
        <dbReference type="ARBA" id="ARBA00022980"/>
    </source>
</evidence>
<dbReference type="NCBIfam" id="NF004128">
    <property type="entry name" value="PRK05618.1-2"/>
    <property type="match status" value="1"/>
</dbReference>
<dbReference type="RefSeq" id="WP_265967028.1">
    <property type="nucleotide sequence ID" value="NZ_JAPEVI010000003.1"/>
</dbReference>
<dbReference type="InterPro" id="IPR029751">
    <property type="entry name" value="Ribosomal_L25_dom"/>
</dbReference>
<dbReference type="PANTHER" id="PTHR33284:SF1">
    <property type="entry name" value="RIBOSOMAL PROTEIN L25_GLN-TRNA SYNTHETASE, ANTI-CODON-BINDING DOMAIN-CONTAINING PROTEIN"/>
    <property type="match status" value="1"/>
</dbReference>
<keyword evidence="4 5" id="KW-0687">Ribonucleoprotein</keyword>
<dbReference type="InterPro" id="IPR037121">
    <property type="entry name" value="Ribosomal_bL25_C"/>
</dbReference>
<evidence type="ECO:0000313" key="10">
    <source>
        <dbReference type="Proteomes" id="UP001300261"/>
    </source>
</evidence>
<sequence length="215" mass="22973">MAASYELKASARDRVGKGAARALRREGLLPAVIYGDKKPALPITIPLKETTLTLHKGGFLTHIGTIDVGGEKHRVIAKDYQLHPVRDDILHVDFLRVAKGSTLTVDIPVHFLNEEICPGIKKGGVLNIVRHTVEMTVPADNIPEALEIDLAKAQPGDSLHISAVALPAGCQPTITDRDFTIATIAAPAGVQEAEEDEAAAVEAAEEAEDKEDEGE</sequence>
<name>A0ABT3RA72_9HYPH</name>
<feature type="compositionally biased region" description="Acidic residues" evidence="6">
    <location>
        <begin position="192"/>
        <end position="215"/>
    </location>
</feature>
<keyword evidence="3 5" id="KW-0689">Ribosomal protein</keyword>